<feature type="compositionally biased region" description="Polar residues" evidence="1">
    <location>
        <begin position="184"/>
        <end position="200"/>
    </location>
</feature>
<organism evidence="2 3">
    <name type="scientific">Extremus antarcticus</name>
    <dbReference type="NCBI Taxonomy" id="702011"/>
    <lineage>
        <taxon>Eukaryota</taxon>
        <taxon>Fungi</taxon>
        <taxon>Dikarya</taxon>
        <taxon>Ascomycota</taxon>
        <taxon>Pezizomycotina</taxon>
        <taxon>Dothideomycetes</taxon>
        <taxon>Dothideomycetidae</taxon>
        <taxon>Mycosphaerellales</taxon>
        <taxon>Extremaceae</taxon>
        <taxon>Extremus</taxon>
    </lineage>
</organism>
<feature type="compositionally biased region" description="Low complexity" evidence="1">
    <location>
        <begin position="285"/>
        <end position="297"/>
    </location>
</feature>
<accession>A0AAJ0DDH5</accession>
<sequence>MPSWKGWSEPEVRQKPPNAQASAISTRSVPASMGFTAINAPQGSKQAPLDIAQPVQSGADPSAASERSTMPLISEYLGRGDGGDEAPVTQALRGQGTKTARSRGGKRAGTANVASTRKRRKTSDVSEGMTVTKPAAKKAKSKVIVENEAETDAPANPQQHADDDAAEHVASNVNQAVPVFAPPTSMQTYHSAGQQTSVQALKSAHGRTKTLYRRTETPGQDQPDISYAEPWLNIQPTSEAQGTSPLSARVLRPRHEKAVAVVVPGQDQEARMPAAKSKTGKQKNKAAPQQKAAVTTKSGRRRRSTRSYGEDFFGDDDDIDEVMALADTVEKVMPSHRPTKKAGKTPLATPVTSDAPAGQPKATKRRTVEREPTQILTADEEFIVLDDEQEAECEGTPTTSEADHDSALRRSPTPPPRDKKFNMREVDEHEDYGGALLSDSEIQLLEKLKSTTPQYGHRPMVRLPFPATMLDRSPIFGATNTTTLRTCFRIGEALKEGCQAVRCNRNVIVELFARVTASWREPHPSRKQHFAFKDLYHDKPPHLEGTYELWGQSRLWDMDSQAFLQTGKEGKGGAKMCRVVARIRRVEMAWRLEVLSIWEADWEDVEVAGKIFAKVYGFPRD</sequence>
<feature type="region of interest" description="Disordered" evidence="1">
    <location>
        <begin position="184"/>
        <end position="226"/>
    </location>
</feature>
<name>A0AAJ0DDH5_9PEZI</name>
<feature type="region of interest" description="Disordered" evidence="1">
    <location>
        <begin position="260"/>
        <end position="316"/>
    </location>
</feature>
<gene>
    <name evidence="2" type="ORF">LTR09_007123</name>
</gene>
<dbReference type="Proteomes" id="UP001271007">
    <property type="component" value="Unassembled WGS sequence"/>
</dbReference>
<comment type="caution">
    <text evidence="2">The sequence shown here is derived from an EMBL/GenBank/DDBJ whole genome shotgun (WGS) entry which is preliminary data.</text>
</comment>
<dbReference type="AlphaFoldDB" id="A0AAJ0DDH5"/>
<feature type="compositionally biased region" description="Polar residues" evidence="1">
    <location>
        <begin position="17"/>
        <end position="29"/>
    </location>
</feature>
<evidence type="ECO:0000256" key="1">
    <source>
        <dbReference type="SAM" id="MobiDB-lite"/>
    </source>
</evidence>
<reference evidence="2" key="1">
    <citation type="submission" date="2023-04" db="EMBL/GenBank/DDBJ databases">
        <title>Black Yeasts Isolated from many extreme environments.</title>
        <authorList>
            <person name="Coleine C."/>
            <person name="Stajich J.E."/>
            <person name="Selbmann L."/>
        </authorList>
    </citation>
    <scope>NUCLEOTIDE SEQUENCE</scope>
    <source>
        <strain evidence="2">CCFEE 5312</strain>
    </source>
</reference>
<evidence type="ECO:0000313" key="3">
    <source>
        <dbReference type="Proteomes" id="UP001271007"/>
    </source>
</evidence>
<feature type="region of interest" description="Disordered" evidence="1">
    <location>
        <begin position="387"/>
        <end position="424"/>
    </location>
</feature>
<dbReference type="EMBL" id="JAWDJX010000024">
    <property type="protein sequence ID" value="KAK3051823.1"/>
    <property type="molecule type" value="Genomic_DNA"/>
</dbReference>
<keyword evidence="3" id="KW-1185">Reference proteome</keyword>
<protein>
    <submittedName>
        <fullName evidence="2">Uncharacterized protein</fullName>
    </submittedName>
</protein>
<feature type="region of interest" description="Disordered" evidence="1">
    <location>
        <begin position="333"/>
        <end position="370"/>
    </location>
</feature>
<evidence type="ECO:0000313" key="2">
    <source>
        <dbReference type="EMBL" id="KAK3051823.1"/>
    </source>
</evidence>
<feature type="region of interest" description="Disordered" evidence="1">
    <location>
        <begin position="1"/>
        <end position="166"/>
    </location>
</feature>
<proteinExistence type="predicted"/>